<keyword evidence="1" id="KW-0472">Membrane</keyword>
<reference evidence="2" key="2">
    <citation type="submission" date="2021-02" db="EMBL/GenBank/DDBJ databases">
        <authorList>
            <person name="Kimball J.A."/>
            <person name="Haas M.W."/>
            <person name="Macchietto M."/>
            <person name="Kono T."/>
            <person name="Duquette J."/>
            <person name="Shao M."/>
        </authorList>
    </citation>
    <scope>NUCLEOTIDE SEQUENCE</scope>
    <source>
        <tissue evidence="2">Fresh leaf tissue</tissue>
    </source>
</reference>
<dbReference type="Proteomes" id="UP000729402">
    <property type="component" value="Unassembled WGS sequence"/>
</dbReference>
<dbReference type="AlphaFoldDB" id="A0A8J5RCC5"/>
<dbReference type="PANTHER" id="PTHR33103:SF86">
    <property type="entry name" value="OS04G0594500 PROTEIN"/>
    <property type="match status" value="1"/>
</dbReference>
<evidence type="ECO:0000313" key="3">
    <source>
        <dbReference type="Proteomes" id="UP000729402"/>
    </source>
</evidence>
<dbReference type="PANTHER" id="PTHR33103">
    <property type="entry name" value="OS01G0153900 PROTEIN"/>
    <property type="match status" value="1"/>
</dbReference>
<proteinExistence type="predicted"/>
<evidence type="ECO:0000256" key="1">
    <source>
        <dbReference type="SAM" id="Phobius"/>
    </source>
</evidence>
<organism evidence="2 3">
    <name type="scientific">Zizania palustris</name>
    <name type="common">Northern wild rice</name>
    <dbReference type="NCBI Taxonomy" id="103762"/>
    <lineage>
        <taxon>Eukaryota</taxon>
        <taxon>Viridiplantae</taxon>
        <taxon>Streptophyta</taxon>
        <taxon>Embryophyta</taxon>
        <taxon>Tracheophyta</taxon>
        <taxon>Spermatophyta</taxon>
        <taxon>Magnoliopsida</taxon>
        <taxon>Liliopsida</taxon>
        <taxon>Poales</taxon>
        <taxon>Poaceae</taxon>
        <taxon>BOP clade</taxon>
        <taxon>Oryzoideae</taxon>
        <taxon>Oryzeae</taxon>
        <taxon>Zizaniinae</taxon>
        <taxon>Zizania</taxon>
    </lineage>
</organism>
<sequence>MSEKKVEEPTVAVTLLVDKERSKVLFAESGSDFIDVLFGFLTLPLGTVVRLFDRQFRSDASTRCTRAWWISASTTSNQRHARRCFFDRSMLRRTCVVINSR</sequence>
<keyword evidence="1" id="KW-1133">Transmembrane helix</keyword>
<name>A0A8J5RCC5_ZIZPA</name>
<keyword evidence="1" id="KW-0812">Transmembrane</keyword>
<accession>A0A8J5RCC5</accession>
<dbReference type="Pfam" id="PF05056">
    <property type="entry name" value="DUF674"/>
    <property type="match status" value="1"/>
</dbReference>
<feature type="transmembrane region" description="Helical" evidence="1">
    <location>
        <begin position="33"/>
        <end position="52"/>
    </location>
</feature>
<evidence type="ECO:0000313" key="2">
    <source>
        <dbReference type="EMBL" id="KAG8043328.1"/>
    </source>
</evidence>
<dbReference type="InterPro" id="IPR007750">
    <property type="entry name" value="DUF674"/>
</dbReference>
<dbReference type="EMBL" id="JAAALK010000953">
    <property type="protein sequence ID" value="KAG8043328.1"/>
    <property type="molecule type" value="Genomic_DNA"/>
</dbReference>
<protein>
    <recommendedName>
        <fullName evidence="4">DUF674 family protein</fullName>
    </recommendedName>
</protein>
<gene>
    <name evidence="2" type="ORF">GUJ93_ZPchr0458g22437</name>
</gene>
<keyword evidence="3" id="KW-1185">Reference proteome</keyword>
<comment type="caution">
    <text evidence="2">The sequence shown here is derived from an EMBL/GenBank/DDBJ whole genome shotgun (WGS) entry which is preliminary data.</text>
</comment>
<reference evidence="2" key="1">
    <citation type="journal article" date="2021" name="bioRxiv">
        <title>Whole Genome Assembly and Annotation of Northern Wild Rice, Zizania palustris L., Supports a Whole Genome Duplication in the Zizania Genus.</title>
        <authorList>
            <person name="Haas M."/>
            <person name="Kono T."/>
            <person name="Macchietto M."/>
            <person name="Millas R."/>
            <person name="McGilp L."/>
            <person name="Shao M."/>
            <person name="Duquette J."/>
            <person name="Hirsch C.N."/>
            <person name="Kimball J."/>
        </authorList>
    </citation>
    <scope>NUCLEOTIDE SEQUENCE</scope>
    <source>
        <tissue evidence="2">Fresh leaf tissue</tissue>
    </source>
</reference>
<evidence type="ECO:0008006" key="4">
    <source>
        <dbReference type="Google" id="ProtNLM"/>
    </source>
</evidence>
<dbReference type="OrthoDB" id="1277335at2759"/>